<comment type="similarity">
    <text evidence="2">Belongs to the AF4 family.</text>
</comment>
<feature type="compositionally biased region" description="Basic and acidic residues" evidence="13">
    <location>
        <begin position="1118"/>
        <end position="1169"/>
    </location>
</feature>
<evidence type="ECO:0000256" key="2">
    <source>
        <dbReference type="ARBA" id="ARBA00007354"/>
    </source>
</evidence>
<comment type="function">
    <text evidence="11">Has a role in transcriptional regulation. Acts in parallel with the Ras/MAPK and the PI3K/PKB pathways in the control of cell identity and cellular growth. Essential for regulation of the cytoskeleton and cell growth but not for cell proliferation or growth rate. Required specifically for the microtubule-based basal transport of lipid droplets. Plays a partially redundant function downstream of Raf in cell fate specification in the developing eye. Pair-rule protein that regulates embryonic cellularization, gastrulation and segmentation.</text>
</comment>
<feature type="compositionally biased region" description="Basic and acidic residues" evidence="13">
    <location>
        <begin position="353"/>
        <end position="366"/>
    </location>
</feature>
<feature type="compositionally biased region" description="Low complexity" evidence="13">
    <location>
        <begin position="115"/>
        <end position="124"/>
    </location>
</feature>
<feature type="compositionally biased region" description="Basic and acidic residues" evidence="13">
    <location>
        <begin position="1039"/>
        <end position="1057"/>
    </location>
</feature>
<evidence type="ECO:0000256" key="6">
    <source>
        <dbReference type="ARBA" id="ARBA00022788"/>
    </source>
</evidence>
<evidence type="ECO:0000256" key="10">
    <source>
        <dbReference type="ARBA" id="ARBA00023242"/>
    </source>
</evidence>
<feature type="region of interest" description="Disordered" evidence="13">
    <location>
        <begin position="111"/>
        <end position="186"/>
    </location>
</feature>
<keyword evidence="5" id="KW-0597">Phosphoprotein</keyword>
<dbReference type="PANTHER" id="PTHR10528">
    <property type="entry name" value="AF4/FMR2 FAMILY MEMBER"/>
    <property type="match status" value="1"/>
</dbReference>
<organism evidence="15 16">
    <name type="scientific">Limulus polyphemus</name>
    <name type="common">Atlantic horseshoe crab</name>
    <dbReference type="NCBI Taxonomy" id="6850"/>
    <lineage>
        <taxon>Eukaryota</taxon>
        <taxon>Metazoa</taxon>
        <taxon>Ecdysozoa</taxon>
        <taxon>Arthropoda</taxon>
        <taxon>Chelicerata</taxon>
        <taxon>Merostomata</taxon>
        <taxon>Xiphosura</taxon>
        <taxon>Limulidae</taxon>
        <taxon>Limulus</taxon>
    </lineage>
</organism>
<feature type="compositionally biased region" description="Low complexity" evidence="13">
    <location>
        <begin position="420"/>
        <end position="430"/>
    </location>
</feature>
<evidence type="ECO:0000256" key="1">
    <source>
        <dbReference type="ARBA" id="ARBA00004123"/>
    </source>
</evidence>
<evidence type="ECO:0000313" key="16">
    <source>
        <dbReference type="RefSeq" id="XP_022248909.1"/>
    </source>
</evidence>
<protein>
    <recommendedName>
        <fullName evidence="3">AF4/FMR2 family member lilli</fullName>
    </recommendedName>
    <alternativeName>
        <fullName evidence="12">Protein lilliputian</fullName>
    </alternativeName>
</protein>
<dbReference type="Proteomes" id="UP000694941">
    <property type="component" value="Unplaced"/>
</dbReference>
<dbReference type="RefSeq" id="XP_022248909.1">
    <property type="nucleotide sequence ID" value="XM_022393201.1"/>
</dbReference>
<dbReference type="PANTHER" id="PTHR10528:SF17">
    <property type="entry name" value="AF4_FMR2 FAMILY MEMBER LILLI"/>
    <property type="match status" value="1"/>
</dbReference>
<feature type="region of interest" description="Disordered" evidence="13">
    <location>
        <begin position="1039"/>
        <end position="1231"/>
    </location>
</feature>
<dbReference type="GeneID" id="106465338"/>
<accession>A0ABM1SZ53</accession>
<keyword evidence="9" id="KW-0804">Transcription</keyword>
<feature type="compositionally biased region" description="Low complexity" evidence="13">
    <location>
        <begin position="1058"/>
        <end position="1076"/>
    </location>
</feature>
<keyword evidence="4" id="KW-0217">Developmental protein</keyword>
<dbReference type="InterPro" id="IPR043640">
    <property type="entry name" value="AF4/FMR2_CHD"/>
</dbReference>
<feature type="compositionally biased region" description="Low complexity" evidence="13">
    <location>
        <begin position="790"/>
        <end position="804"/>
    </location>
</feature>
<dbReference type="InterPro" id="IPR007797">
    <property type="entry name" value="AF4/FMR2"/>
</dbReference>
<feature type="domain" description="AF4/FMR2 C-terminal homology" evidence="14">
    <location>
        <begin position="1242"/>
        <end position="1347"/>
    </location>
</feature>
<evidence type="ECO:0000256" key="5">
    <source>
        <dbReference type="ARBA" id="ARBA00022553"/>
    </source>
</evidence>
<feature type="compositionally biased region" description="Basic and acidic residues" evidence="13">
    <location>
        <begin position="990"/>
        <end position="1011"/>
    </location>
</feature>
<proteinExistence type="inferred from homology"/>
<feature type="region of interest" description="Disordered" evidence="13">
    <location>
        <begin position="988"/>
        <end position="1022"/>
    </location>
</feature>
<evidence type="ECO:0000259" key="14">
    <source>
        <dbReference type="Pfam" id="PF18876"/>
    </source>
</evidence>
<evidence type="ECO:0000256" key="13">
    <source>
        <dbReference type="SAM" id="MobiDB-lite"/>
    </source>
</evidence>
<name>A0ABM1SZ53_LIMPO</name>
<keyword evidence="7" id="KW-0805">Transcription regulation</keyword>
<evidence type="ECO:0000256" key="8">
    <source>
        <dbReference type="ARBA" id="ARBA00023125"/>
    </source>
</evidence>
<keyword evidence="10" id="KW-0539">Nucleus</keyword>
<dbReference type="Pfam" id="PF18876">
    <property type="entry name" value="AFF4_CHD"/>
    <property type="match status" value="1"/>
</dbReference>
<dbReference type="Pfam" id="PF05110">
    <property type="entry name" value="AF-4"/>
    <property type="match status" value="1"/>
</dbReference>
<feature type="region of interest" description="Disordered" evidence="13">
    <location>
        <begin position="339"/>
        <end position="518"/>
    </location>
</feature>
<feature type="compositionally biased region" description="Polar residues" evidence="13">
    <location>
        <begin position="1077"/>
        <end position="1087"/>
    </location>
</feature>
<evidence type="ECO:0000256" key="11">
    <source>
        <dbReference type="ARBA" id="ARBA00024653"/>
    </source>
</evidence>
<feature type="compositionally biased region" description="Polar residues" evidence="13">
    <location>
        <begin position="1180"/>
        <end position="1189"/>
    </location>
</feature>
<feature type="compositionally biased region" description="Low complexity" evidence="13">
    <location>
        <begin position="141"/>
        <end position="152"/>
    </location>
</feature>
<comment type="subcellular location">
    <subcellularLocation>
        <location evidence="1">Nucleus</location>
    </subcellularLocation>
</comment>
<feature type="compositionally biased region" description="Basic and acidic residues" evidence="13">
    <location>
        <begin position="1199"/>
        <end position="1214"/>
    </location>
</feature>
<sequence>MMLHDINHSKNVPPGPLCKVLCMCQQSEETLQLCLDHRDWTVDQWKCVMSSDEPHYSAVMIDPNKEDETSRRVKQTLGDFTHVQQYLTQDPKHLIGISLTAAALSSQLCPTPDTSSNFGGSNNNQQHANSPKVHTCNSNDSATVSSSVTSTAGSQFVVKKEIQHPKKTQISNGQYKDDPTVGCQKSPVTGEQVKEVTVKKPQLVLSQCVTSDLQPKLITVPRIEKELESMVVSNKEAVYDSQPVSVKAGDEQLHEKTNNPFHETFNRNGSIHLANQNKSSRDDGILRKVNVQQGETCVKSHAEVEHILKEMKEPVPPPLTAIETPRKEEPEFRFFHFKEKPEVGALENSSVQEKGDTVEKPRDRNKSTSFNFHGDLDVSDSENEMVTFQGKEDVKLNLNSRLSENGNHCPATPSRRESSSSDSSSSSSEDSTSDSEDSDSSASSEDSVTEMEQKPETQSWRLANFVDKDASSPLIPFGNLSTGGEQNQKSQISTNQISDQDSLSNTPIEGSNEAHRSSSAELRIAAGLGNTEVRILLSPVHLPPGFQPDDSMFIDNPFSSYSKQWEDDVKMGSNWSEIIGNEKRVCPSQPKKVIHPSLKQTDNVEELNSVVDPLKRSPAQKLISTKKDSIESFLASPTLANKSEHQSDDICAFKGHDLIKKTLSSQPRDGDVKHNVGKKKERTLPSTNSALQKSRSKEENKSVYLKTSKEEVKHKRDLIRNSTPKLPVNDSEKPTSSSCPNSENSEKTTQKLTSKYVSDTPNIDESTDNVERITSPVKVQKTSKHLSTPSKSSISQKLRSSSPKQNTPPRKTVSKYKSGRSKEKPESSITSNVLKVIDSVAKHATVTSHLELENLDVDRAEVSQKNIHQNNIFERLELPFIQGNLSPLTETIFEFQSEKKPSTIPEILVSIKLDLINRIPSAPLQFQVNRTYSPLDSDIKVRTENVTQDITKENNVIKVLEVKKEDLKTTIDSDKACCTKDKSINTSKLKPSDKDKVRTVKRKAPEETRLEGKKKKASSDTVSIVSVPEVDNMERLTMKESKKLDDNSKMLSSERCESPSSFSVCSVSSQHSVKSSQETSLTSKPSGNKTKDKVLKKVKQKLKDENKSKSKTPTPSHVFEKDASLGSNKKEPEEKKQAKEKKEKEYTNKDKERSRVKDKEQDHGCSDSKRPRKSAIVEKSLSSSSQVGKPTTEKPYSNLKRDHEQRLQGSKKEVTPNSYSELEHTVPDQLATNRLRIASEDQDTRQSSPDYYLNEAKNLKHQADREVDITVQAIKYLEAVYFFILTGNAMEHSHVECERVYKMYKETLDLIRCIWSKFQKMQQNTCNLDKRITVLSLRCQSLLDLKFIILCCLVYDVSPYCT</sequence>
<evidence type="ECO:0000256" key="9">
    <source>
        <dbReference type="ARBA" id="ARBA00023163"/>
    </source>
</evidence>
<keyword evidence="8" id="KW-0238">DNA-binding</keyword>
<feature type="region of interest" description="Disordered" evidence="13">
    <location>
        <begin position="662"/>
        <end position="829"/>
    </location>
</feature>
<feature type="compositionally biased region" description="Basic and acidic residues" evidence="13">
    <location>
        <begin position="1089"/>
        <end position="1108"/>
    </location>
</feature>
<feature type="compositionally biased region" description="Polar residues" evidence="13">
    <location>
        <begin position="750"/>
        <end position="764"/>
    </location>
</feature>
<reference evidence="16" key="1">
    <citation type="submission" date="2025-08" db="UniProtKB">
        <authorList>
            <consortium name="RefSeq"/>
        </authorList>
    </citation>
    <scope>IDENTIFICATION</scope>
    <source>
        <tissue evidence="16">Muscle</tissue>
    </source>
</reference>
<evidence type="ECO:0000256" key="12">
    <source>
        <dbReference type="ARBA" id="ARBA00032149"/>
    </source>
</evidence>
<feature type="compositionally biased region" description="Polar residues" evidence="13">
    <location>
        <begin position="479"/>
        <end position="509"/>
    </location>
</feature>
<evidence type="ECO:0000313" key="15">
    <source>
        <dbReference type="Proteomes" id="UP000694941"/>
    </source>
</evidence>
<feature type="compositionally biased region" description="Basic and acidic residues" evidence="13">
    <location>
        <begin position="695"/>
        <end position="714"/>
    </location>
</feature>
<keyword evidence="15" id="KW-1185">Reference proteome</keyword>
<feature type="compositionally biased region" description="Polar residues" evidence="13">
    <location>
        <begin position="397"/>
        <end position="406"/>
    </location>
</feature>
<feature type="compositionally biased region" description="Polar residues" evidence="13">
    <location>
        <begin position="734"/>
        <end position="743"/>
    </location>
</feature>
<evidence type="ECO:0000256" key="3">
    <source>
        <dbReference type="ARBA" id="ARBA00021888"/>
    </source>
</evidence>
<evidence type="ECO:0000256" key="4">
    <source>
        <dbReference type="ARBA" id="ARBA00022473"/>
    </source>
</evidence>
<feature type="compositionally biased region" description="Polar residues" evidence="13">
    <location>
        <begin position="684"/>
        <end position="693"/>
    </location>
</feature>
<evidence type="ECO:0000256" key="7">
    <source>
        <dbReference type="ARBA" id="ARBA00023015"/>
    </source>
</evidence>
<keyword evidence="6" id="KW-0562">Pair-rule protein</keyword>
<gene>
    <name evidence="16" type="primary">LOC106465338</name>
</gene>